<protein>
    <submittedName>
        <fullName evidence="6">Uncharacterized protein</fullName>
    </submittedName>
</protein>
<evidence type="ECO:0000313" key="7">
    <source>
        <dbReference type="Proteomes" id="UP000054549"/>
    </source>
</evidence>
<dbReference type="AlphaFoldDB" id="A0A0C2X2Y1"/>
<evidence type="ECO:0000256" key="4">
    <source>
        <dbReference type="ARBA" id="ARBA00023136"/>
    </source>
</evidence>
<evidence type="ECO:0000256" key="2">
    <source>
        <dbReference type="ARBA" id="ARBA00022692"/>
    </source>
</evidence>
<keyword evidence="3 5" id="KW-1133">Transmembrane helix</keyword>
<evidence type="ECO:0000256" key="1">
    <source>
        <dbReference type="ARBA" id="ARBA00004141"/>
    </source>
</evidence>
<dbReference type="EMBL" id="KN818258">
    <property type="protein sequence ID" value="KIL63521.1"/>
    <property type="molecule type" value="Genomic_DNA"/>
</dbReference>
<sequence>MTASAYLGCAAGLDLATHCLLCFHDRQKHTRLYRWGILHPLYLLAEVEIIATDLTEMLGSAIALVLLFPRLQLWHGLLIAANVFAVLLCVAIIISKVNANWSDAFLEFVPSKYIFNSSALYTCYPNS</sequence>
<dbReference type="PANTHER" id="PTHR11706">
    <property type="entry name" value="SOLUTE CARRIER PROTEIN FAMILY 11 MEMBER"/>
    <property type="match status" value="1"/>
</dbReference>
<dbReference type="Proteomes" id="UP000054549">
    <property type="component" value="Unassembled WGS sequence"/>
</dbReference>
<dbReference type="Pfam" id="PF01566">
    <property type="entry name" value="Nramp"/>
    <property type="match status" value="1"/>
</dbReference>
<dbReference type="HOGENOM" id="CLU_1682096_0_0_1"/>
<feature type="transmembrane region" description="Helical" evidence="5">
    <location>
        <begin position="73"/>
        <end position="94"/>
    </location>
</feature>
<dbReference type="GO" id="GO:0005384">
    <property type="term" value="F:manganese ion transmembrane transporter activity"/>
    <property type="evidence" value="ECO:0007669"/>
    <property type="project" value="TreeGrafter"/>
</dbReference>
<dbReference type="InParanoid" id="A0A0C2X2Y1"/>
<name>A0A0C2X2Y1_AMAMK</name>
<organism evidence="6 7">
    <name type="scientific">Amanita muscaria (strain Koide BX008)</name>
    <dbReference type="NCBI Taxonomy" id="946122"/>
    <lineage>
        <taxon>Eukaryota</taxon>
        <taxon>Fungi</taxon>
        <taxon>Dikarya</taxon>
        <taxon>Basidiomycota</taxon>
        <taxon>Agaricomycotina</taxon>
        <taxon>Agaricomycetes</taxon>
        <taxon>Agaricomycetidae</taxon>
        <taxon>Agaricales</taxon>
        <taxon>Pluteineae</taxon>
        <taxon>Amanitaceae</taxon>
        <taxon>Amanita</taxon>
    </lineage>
</organism>
<dbReference type="PANTHER" id="PTHR11706:SF101">
    <property type="entry name" value="MANGANESE TRANSPORTER SMF1"/>
    <property type="match status" value="1"/>
</dbReference>
<dbReference type="GO" id="GO:0034755">
    <property type="term" value="P:iron ion transmembrane transport"/>
    <property type="evidence" value="ECO:0007669"/>
    <property type="project" value="TreeGrafter"/>
</dbReference>
<dbReference type="OrthoDB" id="409173at2759"/>
<keyword evidence="7" id="KW-1185">Reference proteome</keyword>
<evidence type="ECO:0000256" key="3">
    <source>
        <dbReference type="ARBA" id="ARBA00022989"/>
    </source>
</evidence>
<evidence type="ECO:0000313" key="6">
    <source>
        <dbReference type="EMBL" id="KIL63521.1"/>
    </source>
</evidence>
<gene>
    <name evidence="6" type="ORF">M378DRAFT_186987</name>
</gene>
<dbReference type="GO" id="GO:0005886">
    <property type="term" value="C:plasma membrane"/>
    <property type="evidence" value="ECO:0007669"/>
    <property type="project" value="TreeGrafter"/>
</dbReference>
<dbReference type="GO" id="GO:0015086">
    <property type="term" value="F:cadmium ion transmembrane transporter activity"/>
    <property type="evidence" value="ECO:0007669"/>
    <property type="project" value="TreeGrafter"/>
</dbReference>
<dbReference type="PRINTS" id="PR00447">
    <property type="entry name" value="NATRESASSCMP"/>
</dbReference>
<comment type="subcellular location">
    <subcellularLocation>
        <location evidence="1">Membrane</location>
        <topology evidence="1">Multi-pass membrane protein</topology>
    </subcellularLocation>
</comment>
<accession>A0A0C2X2Y1</accession>
<dbReference type="GO" id="GO:0030026">
    <property type="term" value="P:intracellular manganese ion homeostasis"/>
    <property type="evidence" value="ECO:0007669"/>
    <property type="project" value="TreeGrafter"/>
</dbReference>
<feature type="transmembrane region" description="Helical" evidence="5">
    <location>
        <begin position="41"/>
        <end position="67"/>
    </location>
</feature>
<reference evidence="6 7" key="1">
    <citation type="submission" date="2014-04" db="EMBL/GenBank/DDBJ databases">
        <title>Evolutionary Origins and Diversification of the Mycorrhizal Mutualists.</title>
        <authorList>
            <consortium name="DOE Joint Genome Institute"/>
            <consortium name="Mycorrhizal Genomics Consortium"/>
            <person name="Kohler A."/>
            <person name="Kuo A."/>
            <person name="Nagy L.G."/>
            <person name="Floudas D."/>
            <person name="Copeland A."/>
            <person name="Barry K.W."/>
            <person name="Cichocki N."/>
            <person name="Veneault-Fourrey C."/>
            <person name="LaButti K."/>
            <person name="Lindquist E.A."/>
            <person name="Lipzen A."/>
            <person name="Lundell T."/>
            <person name="Morin E."/>
            <person name="Murat C."/>
            <person name="Riley R."/>
            <person name="Ohm R."/>
            <person name="Sun H."/>
            <person name="Tunlid A."/>
            <person name="Henrissat B."/>
            <person name="Grigoriev I.V."/>
            <person name="Hibbett D.S."/>
            <person name="Martin F."/>
        </authorList>
    </citation>
    <scope>NUCLEOTIDE SEQUENCE [LARGE SCALE GENOMIC DNA]</scope>
    <source>
        <strain evidence="6 7">Koide BX008</strain>
    </source>
</reference>
<dbReference type="InterPro" id="IPR001046">
    <property type="entry name" value="NRAMP_fam"/>
</dbReference>
<proteinExistence type="predicted"/>
<keyword evidence="4 5" id="KW-0472">Membrane</keyword>
<evidence type="ECO:0000256" key="5">
    <source>
        <dbReference type="SAM" id="Phobius"/>
    </source>
</evidence>
<keyword evidence="2 5" id="KW-0812">Transmembrane</keyword>
<dbReference type="STRING" id="946122.A0A0C2X2Y1"/>